<reference evidence="2 3" key="1">
    <citation type="submission" date="2020-08" db="EMBL/GenBank/DDBJ databases">
        <title>Genome public.</title>
        <authorList>
            <person name="Liu C."/>
            <person name="Sun Q."/>
        </authorList>
    </citation>
    <scope>NUCLEOTIDE SEQUENCE [LARGE SCALE GENOMIC DNA]</scope>
    <source>
        <strain evidence="2 3">NSJ-36</strain>
    </source>
</reference>
<feature type="chain" id="PRO_5045635720" evidence="1">
    <location>
        <begin position="28"/>
        <end position="137"/>
    </location>
</feature>
<protein>
    <submittedName>
        <fullName evidence="2">Uncharacterized protein</fullName>
    </submittedName>
</protein>
<evidence type="ECO:0000256" key="1">
    <source>
        <dbReference type="SAM" id="SignalP"/>
    </source>
</evidence>
<name>A0ABR7ERS0_9FIRM</name>
<feature type="signal peptide" evidence="1">
    <location>
        <begin position="1"/>
        <end position="27"/>
    </location>
</feature>
<dbReference type="RefSeq" id="WP_118661147.1">
    <property type="nucleotide sequence ID" value="NZ_JACOOY010000002.1"/>
</dbReference>
<sequence length="137" mass="15018">MYQRMKMLLGGLILSMGLVVATPVSYAAETQVNGEEDIELAYVNVSKCDCNLSISGKEATCKSSVNSKSSQSIKVTMKLQKYLSGEWKTLKEWTGSTTGKTYSLSKNYTIATGTYRVRTTFKVGNETVTKNSSSAKR</sequence>
<comment type="caution">
    <text evidence="2">The sequence shown here is derived from an EMBL/GenBank/DDBJ whole genome shotgun (WGS) entry which is preliminary data.</text>
</comment>
<keyword evidence="1" id="KW-0732">Signal</keyword>
<proteinExistence type="predicted"/>
<keyword evidence="3" id="KW-1185">Reference proteome</keyword>
<organism evidence="2 3">
    <name type="scientific">Dorea hominis</name>
    <dbReference type="NCBI Taxonomy" id="2763040"/>
    <lineage>
        <taxon>Bacteria</taxon>
        <taxon>Bacillati</taxon>
        <taxon>Bacillota</taxon>
        <taxon>Clostridia</taxon>
        <taxon>Lachnospirales</taxon>
        <taxon>Lachnospiraceae</taxon>
        <taxon>Dorea</taxon>
    </lineage>
</organism>
<evidence type="ECO:0000313" key="2">
    <source>
        <dbReference type="EMBL" id="MBC5664051.1"/>
    </source>
</evidence>
<gene>
    <name evidence="2" type="ORF">H8S07_01955</name>
</gene>
<evidence type="ECO:0000313" key="3">
    <source>
        <dbReference type="Proteomes" id="UP000647235"/>
    </source>
</evidence>
<dbReference type="Proteomes" id="UP000647235">
    <property type="component" value="Unassembled WGS sequence"/>
</dbReference>
<accession>A0ABR7ERS0</accession>
<dbReference type="EMBL" id="JACOOY010000002">
    <property type="protein sequence ID" value="MBC5664051.1"/>
    <property type="molecule type" value="Genomic_DNA"/>
</dbReference>